<dbReference type="NCBIfam" id="NF006629">
    <property type="entry name" value="PRK09198.1"/>
    <property type="match status" value="1"/>
</dbReference>
<evidence type="ECO:0000256" key="7">
    <source>
        <dbReference type="ARBA" id="ARBA00035036"/>
    </source>
</evidence>
<evidence type="ECO:0000313" key="12">
    <source>
        <dbReference type="EMBL" id="KOO21705.1"/>
    </source>
</evidence>
<evidence type="ECO:0000259" key="11">
    <source>
        <dbReference type="Pfam" id="PF18127"/>
    </source>
</evidence>
<dbReference type="OrthoDB" id="193380at2759"/>
<proteinExistence type="inferred from homology"/>
<dbReference type="EMBL" id="JWZX01003341">
    <property type="protein sequence ID" value="KOO21705.1"/>
    <property type="molecule type" value="Genomic_DNA"/>
</dbReference>
<feature type="binding site" evidence="9">
    <location>
        <position position="305"/>
    </location>
    <ligand>
        <name>diphosphate</name>
        <dbReference type="ChEBI" id="CHEBI:33019"/>
    </ligand>
</feature>
<accession>A0A0M0J5E5</accession>
<dbReference type="SUPFAM" id="SSF51690">
    <property type="entry name" value="Nicotinate/Quinolinate PRTase C-terminal domain-like"/>
    <property type="match status" value="1"/>
</dbReference>
<dbReference type="InterPro" id="IPR036068">
    <property type="entry name" value="Nicotinate_pribotase-like_C"/>
</dbReference>
<dbReference type="InterPro" id="IPR016471">
    <property type="entry name" value="Nicotinamide_PRibTrfase"/>
</dbReference>
<dbReference type="Gene3D" id="3.20.20.70">
    <property type="entry name" value="Aldolase class I"/>
    <property type="match status" value="1"/>
</dbReference>
<comment type="caution">
    <text evidence="12">The sequence shown here is derived from an EMBL/GenBank/DDBJ whole genome shotgun (WGS) entry which is preliminary data.</text>
</comment>
<feature type="binding site" evidence="9">
    <location>
        <position position="182"/>
    </location>
    <ligand>
        <name>diphosphate</name>
        <dbReference type="ChEBI" id="CHEBI:33019"/>
    </ligand>
</feature>
<evidence type="ECO:0000256" key="3">
    <source>
        <dbReference type="ARBA" id="ARBA00022676"/>
    </source>
</evidence>
<comment type="pathway">
    <text evidence="5">Cofactor biosynthesis; NAD(+) biosynthesis; nicotinamide D-ribonucleotide from 5-phospho-alpha-D-ribose 1-diphosphate and nicotinamide: step 1/1.</text>
</comment>
<name>A0A0M0J5E5_9EUKA</name>
<evidence type="ECO:0000259" key="10">
    <source>
        <dbReference type="Pfam" id="PF04095"/>
    </source>
</evidence>
<dbReference type="GO" id="GO:0047280">
    <property type="term" value="F:nicotinamide phosphoribosyltransferase activity"/>
    <property type="evidence" value="ECO:0007669"/>
    <property type="project" value="UniProtKB-EC"/>
</dbReference>
<dbReference type="CDD" id="cd01569">
    <property type="entry name" value="PBEF_like"/>
    <property type="match status" value="1"/>
</dbReference>
<sequence>MSCFDNIILATDSYKVSHYRQYPPGTEYVYSYFESRGGVFEEVVFFGLQYFIKRYLCGVVVTEDKIAYAKEILDSHMGPGHFNEEGWRHILTAHGGMLPISIKAVPEGTVVPVKNALFTMVNTDPKCFWLTNYLETLMVEVWYPMTVATNSREQKKLLLKALAATGGDPSNADLQLHDFGYRGVSSVESAAIGGAAHLVSFQGTDTMAALICVKHYYKGGEALIPGINVTVPVPGISIPAAEHSTITSWGREGELDAFRNMLTQYPEGVVAVVSDSYDIFNACSNLWGTELKEMIKNRKGRLVVRPDSGEPMEIVPLLLDLLGKAFEEDVTTTSTGHKLLPPYIRLIQGDGISYESLGGILDAAAAKGWAAENLVFGSGGALLQKLHRDTQKCAFKCSEIIKADGLATLVYKDPITDKGKQSKKGRLTLEMQNGKLTTVTEGKGDPSKDVLIEVFRNGVMTVEHAFKDVRARAVIPPL</sequence>
<dbReference type="PIRSF" id="PIRSF005943">
    <property type="entry name" value="NMPRT"/>
    <property type="match status" value="1"/>
</dbReference>
<reference evidence="13" key="1">
    <citation type="journal article" date="2015" name="PLoS Genet.">
        <title>Genome Sequence and Transcriptome Analyses of Chrysochromulina tobin: Metabolic Tools for Enhanced Algal Fitness in the Prominent Order Prymnesiales (Haptophyceae).</title>
        <authorList>
            <person name="Hovde B.T."/>
            <person name="Deodato C.R."/>
            <person name="Hunsperger H.M."/>
            <person name="Ryken S.A."/>
            <person name="Yost W."/>
            <person name="Jha R.K."/>
            <person name="Patterson J."/>
            <person name="Monnat R.J. Jr."/>
            <person name="Barlow S.B."/>
            <person name="Starkenburg S.R."/>
            <person name="Cattolico R.A."/>
        </authorList>
    </citation>
    <scope>NUCLEOTIDE SEQUENCE</scope>
    <source>
        <strain evidence="13">CCMP291</strain>
    </source>
</reference>
<feature type="binding site" evidence="9">
    <location>
        <position position="243"/>
    </location>
    <ligand>
        <name>diphosphate</name>
        <dbReference type="ChEBI" id="CHEBI:33019"/>
    </ligand>
</feature>
<dbReference type="InterPro" id="IPR013785">
    <property type="entry name" value="Aldolase_TIM"/>
</dbReference>
<dbReference type="Pfam" id="PF18127">
    <property type="entry name" value="NAMPT_N"/>
    <property type="match status" value="1"/>
</dbReference>
<evidence type="ECO:0000256" key="6">
    <source>
        <dbReference type="ARBA" id="ARBA00035024"/>
    </source>
</evidence>
<evidence type="ECO:0000256" key="4">
    <source>
        <dbReference type="ARBA" id="ARBA00022679"/>
    </source>
</evidence>
<organism evidence="12 13">
    <name type="scientific">Chrysochromulina tobinii</name>
    <dbReference type="NCBI Taxonomy" id="1460289"/>
    <lineage>
        <taxon>Eukaryota</taxon>
        <taxon>Haptista</taxon>
        <taxon>Haptophyta</taxon>
        <taxon>Prymnesiophyceae</taxon>
        <taxon>Prymnesiales</taxon>
        <taxon>Chrysochromulinaceae</taxon>
        <taxon>Chrysochromulina</taxon>
    </lineage>
</organism>
<keyword evidence="13" id="KW-1185">Reference proteome</keyword>
<evidence type="ECO:0000256" key="9">
    <source>
        <dbReference type="PIRSR" id="PIRSR005943-1"/>
    </source>
</evidence>
<feature type="domain" description="Nicotinamide phosphoribosyltransferase N-terminal" evidence="11">
    <location>
        <begin position="6"/>
        <end position="102"/>
    </location>
</feature>
<feature type="binding site" evidence="9">
    <location>
        <begin position="349"/>
        <end position="350"/>
    </location>
    <ligand>
        <name>beta-nicotinamide D-ribonucleotide</name>
        <dbReference type="ChEBI" id="CHEBI:14649"/>
    </ligand>
</feature>
<dbReference type="GO" id="GO:0009435">
    <property type="term" value="P:NAD+ biosynthetic process"/>
    <property type="evidence" value="ECO:0007669"/>
    <property type="project" value="UniProtKB-UniPathway"/>
</dbReference>
<evidence type="ECO:0000256" key="5">
    <source>
        <dbReference type="ARBA" id="ARBA00035007"/>
    </source>
</evidence>
<protein>
    <recommendedName>
        <fullName evidence="7">Nicotinamide phosphoribosyltransferase</fullName>
        <ecNumber evidence="6">2.4.2.12</ecNumber>
    </recommendedName>
</protein>
<keyword evidence="2" id="KW-0662">Pyridine nucleotide biosynthesis</keyword>
<feature type="binding site" evidence="9">
    <location>
        <position position="388"/>
    </location>
    <ligand>
        <name>beta-nicotinamide D-ribonucleotide</name>
        <dbReference type="ChEBI" id="CHEBI:14649"/>
    </ligand>
</feature>
<evidence type="ECO:0000256" key="8">
    <source>
        <dbReference type="ARBA" id="ARBA00047835"/>
    </source>
</evidence>
<comment type="catalytic activity">
    <reaction evidence="8">
        <text>beta-nicotinamide D-ribonucleotide + diphosphate = 5-phospho-alpha-D-ribose 1-diphosphate + nicotinamide + H(+)</text>
        <dbReference type="Rhea" id="RHEA:16149"/>
        <dbReference type="ChEBI" id="CHEBI:14649"/>
        <dbReference type="ChEBI" id="CHEBI:15378"/>
        <dbReference type="ChEBI" id="CHEBI:17154"/>
        <dbReference type="ChEBI" id="CHEBI:33019"/>
        <dbReference type="ChEBI" id="CHEBI:58017"/>
        <dbReference type="EC" id="2.4.2.12"/>
    </reaction>
    <physiologicalReaction direction="right-to-left" evidence="8">
        <dbReference type="Rhea" id="RHEA:16151"/>
    </physiologicalReaction>
</comment>
<dbReference type="Proteomes" id="UP000037460">
    <property type="component" value="Unassembled WGS sequence"/>
</dbReference>
<dbReference type="InterPro" id="IPR041525">
    <property type="entry name" value="N/Namide_PRibTrfase"/>
</dbReference>
<feature type="domain" description="Nicotinate/nicotinamide phosphoribosyltransferase" evidence="10">
    <location>
        <begin position="175"/>
        <end position="439"/>
    </location>
</feature>
<dbReference type="UniPathway" id="UPA00253"/>
<dbReference type="EC" id="2.4.2.12" evidence="6"/>
<dbReference type="AlphaFoldDB" id="A0A0M0J5E5"/>
<keyword evidence="3 12" id="KW-0328">Glycosyltransferase</keyword>
<dbReference type="Pfam" id="PF04095">
    <property type="entry name" value="NAPRTase"/>
    <property type="match status" value="1"/>
</dbReference>
<feature type="binding site" evidence="9">
    <location>
        <position position="205"/>
    </location>
    <ligand>
        <name>beta-nicotinamide D-ribonucleotide</name>
        <dbReference type="ChEBI" id="CHEBI:14649"/>
    </ligand>
</feature>
<evidence type="ECO:0000256" key="1">
    <source>
        <dbReference type="ARBA" id="ARBA00010897"/>
    </source>
</evidence>
<dbReference type="PANTHER" id="PTHR43816">
    <property type="entry name" value="NICOTINAMIDE PHOSPHORIBOSYLTRANSFERASE"/>
    <property type="match status" value="1"/>
</dbReference>
<evidence type="ECO:0000313" key="13">
    <source>
        <dbReference type="Proteomes" id="UP000037460"/>
    </source>
</evidence>
<dbReference type="PANTHER" id="PTHR43816:SF1">
    <property type="entry name" value="NICOTINAMIDE PHOSPHORIBOSYLTRANSFERASE"/>
    <property type="match status" value="1"/>
</dbReference>
<evidence type="ECO:0000256" key="2">
    <source>
        <dbReference type="ARBA" id="ARBA00022642"/>
    </source>
</evidence>
<keyword evidence="4 12" id="KW-0808">Transferase</keyword>
<feature type="binding site" evidence="9">
    <location>
        <position position="380"/>
    </location>
    <ligand>
        <name>beta-nicotinamide D-ribonucleotide</name>
        <dbReference type="ChEBI" id="CHEBI:14649"/>
    </ligand>
</feature>
<dbReference type="InterPro" id="IPR041529">
    <property type="entry name" value="DUF5598"/>
</dbReference>
<comment type="similarity">
    <text evidence="1">Belongs to the NAPRTase family.</text>
</comment>
<gene>
    <name evidence="12" type="ORF">Ctob_001721</name>
</gene>
<feature type="binding site" evidence="9">
    <location>
        <begin position="305"/>
        <end position="307"/>
    </location>
    <ligand>
        <name>beta-nicotinamide D-ribonucleotide</name>
        <dbReference type="ChEBI" id="CHEBI:14649"/>
    </ligand>
</feature>